<sequence>MSPPVTISGHRQKVRSVHWCSSTGLCVGIVRRLCWRGRGC</sequence>
<accession>A0A5D2ZZ29</accession>
<proteinExistence type="predicted"/>
<protein>
    <submittedName>
        <fullName evidence="1">Uncharacterized protein</fullName>
    </submittedName>
</protein>
<dbReference type="AlphaFoldDB" id="A0A5D2ZZ29"/>
<evidence type="ECO:0000313" key="1">
    <source>
        <dbReference type="EMBL" id="TYJ43942.1"/>
    </source>
</evidence>
<gene>
    <name evidence="1" type="ORF">E1A91_A03G187500v1</name>
</gene>
<reference evidence="1 2" key="1">
    <citation type="submission" date="2019-07" db="EMBL/GenBank/DDBJ databases">
        <title>WGS assembly of Gossypium mustelinum.</title>
        <authorList>
            <person name="Chen Z.J."/>
            <person name="Sreedasyam A."/>
            <person name="Ando A."/>
            <person name="Song Q."/>
            <person name="De L."/>
            <person name="Hulse-Kemp A."/>
            <person name="Ding M."/>
            <person name="Ye W."/>
            <person name="Kirkbride R."/>
            <person name="Jenkins J."/>
            <person name="Plott C."/>
            <person name="Lovell J."/>
            <person name="Lin Y.-M."/>
            <person name="Vaughn R."/>
            <person name="Liu B."/>
            <person name="Li W."/>
            <person name="Simpson S."/>
            <person name="Scheffler B."/>
            <person name="Saski C."/>
            <person name="Grover C."/>
            <person name="Hu G."/>
            <person name="Conover J."/>
            <person name="Carlson J."/>
            <person name="Shu S."/>
            <person name="Boston L."/>
            <person name="Williams M."/>
            <person name="Peterson D."/>
            <person name="Mcgee K."/>
            <person name="Jones D."/>
            <person name="Wendel J."/>
            <person name="Stelly D."/>
            <person name="Grimwood J."/>
            <person name="Schmutz J."/>
        </authorList>
    </citation>
    <scope>NUCLEOTIDE SEQUENCE [LARGE SCALE GENOMIC DNA]</scope>
    <source>
        <strain evidence="1">1408120.09</strain>
    </source>
</reference>
<dbReference type="Proteomes" id="UP000323597">
    <property type="component" value="Chromosome A03"/>
</dbReference>
<dbReference type="EMBL" id="CM017638">
    <property type="protein sequence ID" value="TYJ43942.1"/>
    <property type="molecule type" value="Genomic_DNA"/>
</dbReference>
<keyword evidence="2" id="KW-1185">Reference proteome</keyword>
<evidence type="ECO:0000313" key="2">
    <source>
        <dbReference type="Proteomes" id="UP000323597"/>
    </source>
</evidence>
<name>A0A5D2ZZ29_GOSMU</name>
<organism evidence="1 2">
    <name type="scientific">Gossypium mustelinum</name>
    <name type="common">Cotton</name>
    <name type="synonym">Gossypium caicoense</name>
    <dbReference type="NCBI Taxonomy" id="34275"/>
    <lineage>
        <taxon>Eukaryota</taxon>
        <taxon>Viridiplantae</taxon>
        <taxon>Streptophyta</taxon>
        <taxon>Embryophyta</taxon>
        <taxon>Tracheophyta</taxon>
        <taxon>Spermatophyta</taxon>
        <taxon>Magnoliopsida</taxon>
        <taxon>eudicotyledons</taxon>
        <taxon>Gunneridae</taxon>
        <taxon>Pentapetalae</taxon>
        <taxon>rosids</taxon>
        <taxon>malvids</taxon>
        <taxon>Malvales</taxon>
        <taxon>Malvaceae</taxon>
        <taxon>Malvoideae</taxon>
        <taxon>Gossypium</taxon>
    </lineage>
</organism>